<evidence type="ECO:0000313" key="3">
    <source>
        <dbReference type="Proteomes" id="UP001358586"/>
    </source>
</evidence>
<dbReference type="Proteomes" id="UP001358586">
    <property type="component" value="Chromosome 9"/>
</dbReference>
<evidence type="ECO:0000256" key="1">
    <source>
        <dbReference type="SAM" id="Phobius"/>
    </source>
</evidence>
<gene>
    <name evidence="2" type="ORF">PVK06_029857</name>
</gene>
<keyword evidence="1" id="KW-1133">Transmembrane helix</keyword>
<keyword evidence="3" id="KW-1185">Reference proteome</keyword>
<reference evidence="2 3" key="1">
    <citation type="submission" date="2023-03" db="EMBL/GenBank/DDBJ databases">
        <title>WGS of Gossypium arboreum.</title>
        <authorList>
            <person name="Yu D."/>
        </authorList>
    </citation>
    <scope>NUCLEOTIDE SEQUENCE [LARGE SCALE GENOMIC DNA]</scope>
    <source>
        <tissue evidence="2">Leaf</tissue>
    </source>
</reference>
<evidence type="ECO:0000313" key="2">
    <source>
        <dbReference type="EMBL" id="KAK5802272.1"/>
    </source>
</evidence>
<sequence length="110" mass="12192">MDMVVTIMITNVMDLEVSSLTNVHLSAQGGVARHSTINHACSSVRNVAGHAFVFLQGIMGTNKFALATTTGKPRKEAPNALKLLKRRPFFFLFYIIIPINFLFEIQVIEA</sequence>
<organism evidence="2 3">
    <name type="scientific">Gossypium arboreum</name>
    <name type="common">Tree cotton</name>
    <name type="synonym">Gossypium nanking</name>
    <dbReference type="NCBI Taxonomy" id="29729"/>
    <lineage>
        <taxon>Eukaryota</taxon>
        <taxon>Viridiplantae</taxon>
        <taxon>Streptophyta</taxon>
        <taxon>Embryophyta</taxon>
        <taxon>Tracheophyta</taxon>
        <taxon>Spermatophyta</taxon>
        <taxon>Magnoliopsida</taxon>
        <taxon>eudicotyledons</taxon>
        <taxon>Gunneridae</taxon>
        <taxon>Pentapetalae</taxon>
        <taxon>rosids</taxon>
        <taxon>malvids</taxon>
        <taxon>Malvales</taxon>
        <taxon>Malvaceae</taxon>
        <taxon>Malvoideae</taxon>
        <taxon>Gossypium</taxon>
    </lineage>
</organism>
<dbReference type="EMBL" id="JARKNE010000009">
    <property type="protein sequence ID" value="KAK5802272.1"/>
    <property type="molecule type" value="Genomic_DNA"/>
</dbReference>
<keyword evidence="1" id="KW-0812">Transmembrane</keyword>
<feature type="transmembrane region" description="Helical" evidence="1">
    <location>
        <begin position="89"/>
        <end position="108"/>
    </location>
</feature>
<comment type="caution">
    <text evidence="2">The sequence shown here is derived from an EMBL/GenBank/DDBJ whole genome shotgun (WGS) entry which is preliminary data.</text>
</comment>
<name>A0ABR0NLQ3_GOSAR</name>
<proteinExistence type="predicted"/>
<protein>
    <submittedName>
        <fullName evidence="2">Uncharacterized protein</fullName>
    </submittedName>
</protein>
<accession>A0ABR0NLQ3</accession>
<keyword evidence="1" id="KW-0472">Membrane</keyword>